<keyword evidence="2" id="KW-1185">Reference proteome</keyword>
<dbReference type="EMBL" id="BLPF01000003">
    <property type="protein sequence ID" value="GFJ84224.1"/>
    <property type="molecule type" value="Genomic_DNA"/>
</dbReference>
<reference evidence="1 2" key="2">
    <citation type="submission" date="2020-03" db="EMBL/GenBank/DDBJ databases">
        <authorList>
            <person name="Ichikawa N."/>
            <person name="Kimura A."/>
            <person name="Kitahashi Y."/>
            <person name="Uohara A."/>
        </authorList>
    </citation>
    <scope>NUCLEOTIDE SEQUENCE [LARGE SCALE GENOMIC DNA]</scope>
    <source>
        <strain evidence="1 2">NBRC 108639</strain>
    </source>
</reference>
<gene>
    <name evidence="1" type="ORF">Phou_084040</name>
</gene>
<dbReference type="AlphaFoldDB" id="A0A6V8KK25"/>
<proteinExistence type="predicted"/>
<accession>A0A6V8KK25</accession>
<name>A0A6V8KK25_9ACTN</name>
<evidence type="ECO:0000313" key="1">
    <source>
        <dbReference type="EMBL" id="GFJ84224.1"/>
    </source>
</evidence>
<sequence>MRLPYYVEHAYLVDRGIPDDQDAPVLVAVELLGESAPPFAWELRLREGPGIPGRGAGGLRSAVGRYDSEVEARAALRRVYEAYRRMGKWRVNRPEPPPTAGQSR</sequence>
<dbReference type="RefSeq" id="WP_173067736.1">
    <property type="nucleotide sequence ID" value="NZ_BAABGO010000013.1"/>
</dbReference>
<reference evidence="1 2" key="1">
    <citation type="submission" date="2020-03" db="EMBL/GenBank/DDBJ databases">
        <title>Whole genome shotgun sequence of Phytohabitans houttuyneae NBRC 108639.</title>
        <authorList>
            <person name="Komaki H."/>
            <person name="Tamura T."/>
        </authorList>
    </citation>
    <scope>NUCLEOTIDE SEQUENCE [LARGE SCALE GENOMIC DNA]</scope>
    <source>
        <strain evidence="1 2">NBRC 108639</strain>
    </source>
</reference>
<evidence type="ECO:0000313" key="2">
    <source>
        <dbReference type="Proteomes" id="UP000482800"/>
    </source>
</evidence>
<organism evidence="1 2">
    <name type="scientific">Phytohabitans houttuyneae</name>
    <dbReference type="NCBI Taxonomy" id="1076126"/>
    <lineage>
        <taxon>Bacteria</taxon>
        <taxon>Bacillati</taxon>
        <taxon>Actinomycetota</taxon>
        <taxon>Actinomycetes</taxon>
        <taxon>Micromonosporales</taxon>
        <taxon>Micromonosporaceae</taxon>
    </lineage>
</organism>
<comment type="caution">
    <text evidence="1">The sequence shown here is derived from an EMBL/GenBank/DDBJ whole genome shotgun (WGS) entry which is preliminary data.</text>
</comment>
<dbReference type="Proteomes" id="UP000482800">
    <property type="component" value="Unassembled WGS sequence"/>
</dbReference>
<protein>
    <submittedName>
        <fullName evidence="1">Uncharacterized protein</fullName>
    </submittedName>
</protein>